<feature type="region of interest" description="Disordered" evidence="1">
    <location>
        <begin position="1"/>
        <end position="33"/>
    </location>
</feature>
<sequence length="74" mass="8413">MVNGSTVNTVSKSKYQQLHDKKQAQKALSSKTRVKVDMTRRNLQILTNLEYQRIEKIIPPNTTVRKNAVSANVT</sequence>
<reference evidence="3" key="3">
    <citation type="submission" date="2015-04" db="UniProtKB">
        <authorList>
            <consortium name="EnsemblPlants"/>
        </authorList>
    </citation>
    <scope>IDENTIFICATION</scope>
    <source>
        <strain evidence="3">cv. Jemalong A17</strain>
    </source>
</reference>
<evidence type="ECO:0000313" key="3">
    <source>
        <dbReference type="EnsemblPlants" id="AES70827"/>
    </source>
</evidence>
<evidence type="ECO:0000256" key="1">
    <source>
        <dbReference type="SAM" id="MobiDB-lite"/>
    </source>
</evidence>
<dbReference type="EMBL" id="CM001219">
    <property type="protein sequence ID" value="AES70827.2"/>
    <property type="molecule type" value="Genomic_DNA"/>
</dbReference>
<dbReference type="EnsemblPlants" id="AES70827">
    <property type="protein sequence ID" value="AES70827"/>
    <property type="gene ID" value="MTR_3g062870"/>
</dbReference>
<keyword evidence="4" id="KW-1185">Reference proteome</keyword>
<name>G7IV76_MEDTR</name>
<reference evidence="2 4" key="1">
    <citation type="journal article" date="2011" name="Nature">
        <title>The Medicago genome provides insight into the evolution of rhizobial symbioses.</title>
        <authorList>
            <person name="Young N.D."/>
            <person name="Debelle F."/>
            <person name="Oldroyd G.E."/>
            <person name="Geurts R."/>
            <person name="Cannon S.B."/>
            <person name="Udvardi M.K."/>
            <person name="Benedito V.A."/>
            <person name="Mayer K.F."/>
            <person name="Gouzy J."/>
            <person name="Schoof H."/>
            <person name="Van de Peer Y."/>
            <person name="Proost S."/>
            <person name="Cook D.R."/>
            <person name="Meyers B.C."/>
            <person name="Spannagl M."/>
            <person name="Cheung F."/>
            <person name="De Mita S."/>
            <person name="Krishnakumar V."/>
            <person name="Gundlach H."/>
            <person name="Zhou S."/>
            <person name="Mudge J."/>
            <person name="Bharti A.K."/>
            <person name="Murray J.D."/>
            <person name="Naoumkina M.A."/>
            <person name="Rosen B."/>
            <person name="Silverstein K.A."/>
            <person name="Tang H."/>
            <person name="Rombauts S."/>
            <person name="Zhao P.X."/>
            <person name="Zhou P."/>
            <person name="Barbe V."/>
            <person name="Bardou P."/>
            <person name="Bechner M."/>
            <person name="Bellec A."/>
            <person name="Berger A."/>
            <person name="Berges H."/>
            <person name="Bidwell S."/>
            <person name="Bisseling T."/>
            <person name="Choisne N."/>
            <person name="Couloux A."/>
            <person name="Denny R."/>
            <person name="Deshpande S."/>
            <person name="Dai X."/>
            <person name="Doyle J.J."/>
            <person name="Dudez A.M."/>
            <person name="Farmer A.D."/>
            <person name="Fouteau S."/>
            <person name="Franken C."/>
            <person name="Gibelin C."/>
            <person name="Gish J."/>
            <person name="Goldstein S."/>
            <person name="Gonzalez A.J."/>
            <person name="Green P.J."/>
            <person name="Hallab A."/>
            <person name="Hartog M."/>
            <person name="Hua A."/>
            <person name="Humphray S.J."/>
            <person name="Jeong D.H."/>
            <person name="Jing Y."/>
            <person name="Jocker A."/>
            <person name="Kenton S.M."/>
            <person name="Kim D.J."/>
            <person name="Klee K."/>
            <person name="Lai H."/>
            <person name="Lang C."/>
            <person name="Lin S."/>
            <person name="Macmil S.L."/>
            <person name="Magdelenat G."/>
            <person name="Matthews L."/>
            <person name="McCorrison J."/>
            <person name="Monaghan E.L."/>
            <person name="Mun J.H."/>
            <person name="Najar F.Z."/>
            <person name="Nicholson C."/>
            <person name="Noirot C."/>
            <person name="O'Bleness M."/>
            <person name="Paule C.R."/>
            <person name="Poulain J."/>
            <person name="Prion F."/>
            <person name="Qin B."/>
            <person name="Qu C."/>
            <person name="Retzel E.F."/>
            <person name="Riddle C."/>
            <person name="Sallet E."/>
            <person name="Samain S."/>
            <person name="Samson N."/>
            <person name="Sanders I."/>
            <person name="Saurat O."/>
            <person name="Scarpelli C."/>
            <person name="Schiex T."/>
            <person name="Segurens B."/>
            <person name="Severin A.J."/>
            <person name="Sherrier D.J."/>
            <person name="Shi R."/>
            <person name="Sims S."/>
            <person name="Singer S.R."/>
            <person name="Sinharoy S."/>
            <person name="Sterck L."/>
            <person name="Viollet A."/>
            <person name="Wang B.B."/>
            <person name="Wang K."/>
            <person name="Wang M."/>
            <person name="Wang X."/>
            <person name="Warfsmann J."/>
            <person name="Weissenbach J."/>
            <person name="White D.D."/>
            <person name="White J.D."/>
            <person name="Wiley G.B."/>
            <person name="Wincker P."/>
            <person name="Xing Y."/>
            <person name="Yang L."/>
            <person name="Yao Z."/>
            <person name="Ying F."/>
            <person name="Zhai J."/>
            <person name="Zhou L."/>
            <person name="Zuber A."/>
            <person name="Denarie J."/>
            <person name="Dixon R.A."/>
            <person name="May G.D."/>
            <person name="Schwartz D.C."/>
            <person name="Rogers J."/>
            <person name="Quetier F."/>
            <person name="Town C.D."/>
            <person name="Roe B.A."/>
        </authorList>
    </citation>
    <scope>NUCLEOTIDE SEQUENCE [LARGE SCALE GENOMIC DNA]</scope>
    <source>
        <strain evidence="2">A17</strain>
        <strain evidence="3 4">cv. Jemalong A17</strain>
    </source>
</reference>
<proteinExistence type="predicted"/>
<dbReference type="HOGENOM" id="CLU_2691472_0_0_1"/>
<dbReference type="Proteomes" id="UP000002051">
    <property type="component" value="Chromosome 3"/>
</dbReference>
<dbReference type="AlphaFoldDB" id="G7IV76"/>
<accession>G7IV76</accession>
<evidence type="ECO:0000313" key="2">
    <source>
        <dbReference type="EMBL" id="AES70827.2"/>
    </source>
</evidence>
<reference evidence="2 4" key="2">
    <citation type="journal article" date="2014" name="BMC Genomics">
        <title>An improved genome release (version Mt4.0) for the model legume Medicago truncatula.</title>
        <authorList>
            <person name="Tang H."/>
            <person name="Krishnakumar V."/>
            <person name="Bidwell S."/>
            <person name="Rosen B."/>
            <person name="Chan A."/>
            <person name="Zhou S."/>
            <person name="Gentzbittel L."/>
            <person name="Childs K.L."/>
            <person name="Yandell M."/>
            <person name="Gundlach H."/>
            <person name="Mayer K.F."/>
            <person name="Schwartz D.C."/>
            <person name="Town C.D."/>
        </authorList>
    </citation>
    <scope>GENOME REANNOTATION</scope>
    <source>
        <strain evidence="3 4">cv. Jemalong A17</strain>
    </source>
</reference>
<dbReference type="PaxDb" id="3880-AES70827"/>
<gene>
    <name evidence="2" type="ordered locus">MTR_3g062870</name>
</gene>
<feature type="compositionally biased region" description="Polar residues" evidence="1">
    <location>
        <begin position="1"/>
        <end position="16"/>
    </location>
</feature>
<protein>
    <submittedName>
        <fullName evidence="2 3">Uncharacterized protein</fullName>
    </submittedName>
</protein>
<organism evidence="2 4">
    <name type="scientific">Medicago truncatula</name>
    <name type="common">Barrel medic</name>
    <name type="synonym">Medicago tribuloides</name>
    <dbReference type="NCBI Taxonomy" id="3880"/>
    <lineage>
        <taxon>Eukaryota</taxon>
        <taxon>Viridiplantae</taxon>
        <taxon>Streptophyta</taxon>
        <taxon>Embryophyta</taxon>
        <taxon>Tracheophyta</taxon>
        <taxon>Spermatophyta</taxon>
        <taxon>Magnoliopsida</taxon>
        <taxon>eudicotyledons</taxon>
        <taxon>Gunneridae</taxon>
        <taxon>Pentapetalae</taxon>
        <taxon>rosids</taxon>
        <taxon>fabids</taxon>
        <taxon>Fabales</taxon>
        <taxon>Fabaceae</taxon>
        <taxon>Papilionoideae</taxon>
        <taxon>50 kb inversion clade</taxon>
        <taxon>NPAAA clade</taxon>
        <taxon>Hologalegina</taxon>
        <taxon>IRL clade</taxon>
        <taxon>Trifolieae</taxon>
        <taxon>Medicago</taxon>
    </lineage>
</organism>
<accession>A0A0C3VHI2</accession>
<evidence type="ECO:0000313" key="4">
    <source>
        <dbReference type="Proteomes" id="UP000002051"/>
    </source>
</evidence>